<comment type="caution">
    <text evidence="2">The sequence shown here is derived from an EMBL/GenBank/DDBJ whole genome shotgun (WGS) entry which is preliminary data.</text>
</comment>
<dbReference type="OMA" id="QAWFIQS"/>
<dbReference type="PANTHER" id="PTHR15131">
    <property type="entry name" value="SMALL NUCLEAR RNA ACTIVATING COMPLEX, POLYPEPTIDE 1"/>
    <property type="match status" value="1"/>
</dbReference>
<dbReference type="GO" id="GO:0043565">
    <property type="term" value="F:sequence-specific DNA binding"/>
    <property type="evidence" value="ECO:0007669"/>
    <property type="project" value="TreeGrafter"/>
</dbReference>
<reference evidence="2" key="1">
    <citation type="journal article" date="2016" name="Nat. Genet.">
        <title>A high-quality carrot genome assembly provides new insights into carotenoid accumulation and asterid genome evolution.</title>
        <authorList>
            <person name="Iorizzo M."/>
            <person name="Ellison S."/>
            <person name="Senalik D."/>
            <person name="Zeng P."/>
            <person name="Satapoomin P."/>
            <person name="Huang J."/>
            <person name="Bowman M."/>
            <person name="Iovene M."/>
            <person name="Sanseverino W."/>
            <person name="Cavagnaro P."/>
            <person name="Yildiz M."/>
            <person name="Macko-Podgorni A."/>
            <person name="Moranska E."/>
            <person name="Grzebelus E."/>
            <person name="Grzebelus D."/>
            <person name="Ashrafi H."/>
            <person name="Zheng Z."/>
            <person name="Cheng S."/>
            <person name="Spooner D."/>
            <person name="Van Deynze A."/>
            <person name="Simon P."/>
        </authorList>
    </citation>
    <scope>NUCLEOTIDE SEQUENCE [LARGE SCALE GENOMIC DNA]</scope>
    <source>
        <tissue evidence="2">Leaf</tissue>
    </source>
</reference>
<name>A0A161XSA0_DAUCS</name>
<organism evidence="2">
    <name type="scientific">Daucus carota subsp. sativus</name>
    <name type="common">Carrot</name>
    <dbReference type="NCBI Taxonomy" id="79200"/>
    <lineage>
        <taxon>Eukaryota</taxon>
        <taxon>Viridiplantae</taxon>
        <taxon>Streptophyta</taxon>
        <taxon>Embryophyta</taxon>
        <taxon>Tracheophyta</taxon>
        <taxon>Spermatophyta</taxon>
        <taxon>Magnoliopsida</taxon>
        <taxon>eudicotyledons</taxon>
        <taxon>Gunneridae</taxon>
        <taxon>Pentapetalae</taxon>
        <taxon>asterids</taxon>
        <taxon>campanulids</taxon>
        <taxon>Apiales</taxon>
        <taxon>Apiaceae</taxon>
        <taxon>Apioideae</taxon>
        <taxon>Scandiceae</taxon>
        <taxon>Daucinae</taxon>
        <taxon>Daucus</taxon>
        <taxon>Daucus sect. Daucus</taxon>
    </lineage>
</organism>
<feature type="region of interest" description="Disordered" evidence="1">
    <location>
        <begin position="318"/>
        <end position="383"/>
    </location>
</feature>
<dbReference type="AlphaFoldDB" id="A0A161XSA0"/>
<protein>
    <submittedName>
        <fullName evidence="2">Uncharacterized protein</fullName>
    </submittedName>
</protein>
<dbReference type="EMBL" id="LNRQ01000005">
    <property type="protein sequence ID" value="KZM94536.1"/>
    <property type="molecule type" value="Genomic_DNA"/>
</dbReference>
<evidence type="ECO:0000256" key="1">
    <source>
        <dbReference type="SAM" id="MobiDB-lite"/>
    </source>
</evidence>
<dbReference type="Gramene" id="KZM94536">
    <property type="protein sequence ID" value="KZM94536"/>
    <property type="gene ID" value="DCAR_017779"/>
</dbReference>
<dbReference type="GO" id="GO:0042795">
    <property type="term" value="P:snRNA transcription by RNA polymerase II"/>
    <property type="evidence" value="ECO:0007669"/>
    <property type="project" value="TreeGrafter"/>
</dbReference>
<feature type="compositionally biased region" description="Polar residues" evidence="1">
    <location>
        <begin position="318"/>
        <end position="330"/>
    </location>
</feature>
<dbReference type="GO" id="GO:0019185">
    <property type="term" value="C:snRNA-activating protein complex"/>
    <property type="evidence" value="ECO:0007669"/>
    <property type="project" value="TreeGrafter"/>
</dbReference>
<gene>
    <name evidence="2" type="ORF">DCAR_017779</name>
</gene>
<proteinExistence type="predicted"/>
<dbReference type="Pfam" id="PF09808">
    <property type="entry name" value="SNAPC1"/>
    <property type="match status" value="1"/>
</dbReference>
<accession>A0A161XSA0</accession>
<evidence type="ECO:0000313" key="2">
    <source>
        <dbReference type="EMBL" id="KZM94536.1"/>
    </source>
</evidence>
<sequence>MGPNKITIKKKKKGPSFDIETFKLDIDDLIQAFVKVIQALYSSITAVTTPIDLCYFVELQDESRTLVDMKRVWIKKKFSYIFEARPTTNIACFMQSLYSHSIGYVTSDASLSTRLGGLYCLYCLHETQPFKPPFRVYISLGELRKLRRLVVDSKKENVKVAPALVNRMLEKNMFLFGAVDLKEGSVTEKIKELRAREDATIRTAQKKLFENSRIEHFIHMDLGMELDVDYLKKMSSDYEAAKKFAVKEAGDMVDIQNIKHLTENQRLIGDVLEDTAEQWSNVKELFYQETQYGQRSVEGHSEYGAPYNLRQRQVTVHSELGETSGQSHTQGDNDNHQLEEDGFDDDLAKELEQALAHNGEDSEDDLAMDLEQALSDYEGDSED</sequence>
<dbReference type="PANTHER" id="PTHR15131:SF3">
    <property type="entry name" value="SNRNA-ACTIVATING PROTEIN COMPLEX SUBUNIT 1"/>
    <property type="match status" value="1"/>
</dbReference>
<dbReference type="InterPro" id="IPR019188">
    <property type="entry name" value="SNAPC1"/>
</dbReference>
<dbReference type="GO" id="GO:0042796">
    <property type="term" value="P:snRNA transcription by RNA polymerase III"/>
    <property type="evidence" value="ECO:0007669"/>
    <property type="project" value="TreeGrafter"/>
</dbReference>
<dbReference type="STRING" id="79200.A0A161XSA0"/>